<dbReference type="GO" id="GO:0005794">
    <property type="term" value="C:Golgi apparatus"/>
    <property type="evidence" value="ECO:0007669"/>
    <property type="project" value="UniProtKB-SubCell"/>
</dbReference>
<evidence type="ECO:0000256" key="3">
    <source>
        <dbReference type="ARBA" id="ARBA00004496"/>
    </source>
</evidence>
<proteinExistence type="predicted"/>
<evidence type="ECO:0000256" key="12">
    <source>
        <dbReference type="ARBA" id="ARBA00031527"/>
    </source>
</evidence>
<dbReference type="FunCoup" id="A0A2J7R3V0">
    <property type="interactions" value="2194"/>
</dbReference>
<dbReference type="STRING" id="105785.A0A2J7R3V0"/>
<evidence type="ECO:0000256" key="8">
    <source>
        <dbReference type="ARBA" id="ARBA00022824"/>
    </source>
</evidence>
<dbReference type="InterPro" id="IPR051213">
    <property type="entry name" value="START_lipid_transfer"/>
</dbReference>
<dbReference type="Pfam" id="PF00169">
    <property type="entry name" value="PH"/>
    <property type="match status" value="1"/>
</dbReference>
<evidence type="ECO:0000259" key="14">
    <source>
        <dbReference type="PROSITE" id="PS50848"/>
    </source>
</evidence>
<evidence type="ECO:0000256" key="11">
    <source>
        <dbReference type="ARBA" id="ARBA00023055"/>
    </source>
</evidence>
<dbReference type="CDD" id="cd08872">
    <property type="entry name" value="START_STARD11-like"/>
    <property type="match status" value="1"/>
</dbReference>
<dbReference type="InParanoid" id="A0A2J7R3V0"/>
<reference evidence="15 16" key="1">
    <citation type="submission" date="2017-12" db="EMBL/GenBank/DDBJ databases">
        <title>Hemimetabolous genomes reveal molecular basis of termite eusociality.</title>
        <authorList>
            <person name="Harrison M.C."/>
            <person name="Jongepier E."/>
            <person name="Robertson H.M."/>
            <person name="Arning N."/>
            <person name="Bitard-Feildel T."/>
            <person name="Chao H."/>
            <person name="Childers C.P."/>
            <person name="Dinh H."/>
            <person name="Doddapaneni H."/>
            <person name="Dugan S."/>
            <person name="Gowin J."/>
            <person name="Greiner C."/>
            <person name="Han Y."/>
            <person name="Hu H."/>
            <person name="Hughes D.S.T."/>
            <person name="Huylmans A.-K."/>
            <person name="Kemena C."/>
            <person name="Kremer L.P.M."/>
            <person name="Lee S.L."/>
            <person name="Lopez-Ezquerra A."/>
            <person name="Mallet L."/>
            <person name="Monroy-Kuhn J.M."/>
            <person name="Moser A."/>
            <person name="Murali S.C."/>
            <person name="Muzny D.M."/>
            <person name="Otani S."/>
            <person name="Piulachs M.-D."/>
            <person name="Poelchau M."/>
            <person name="Qu J."/>
            <person name="Schaub F."/>
            <person name="Wada-Katsumata A."/>
            <person name="Worley K.C."/>
            <person name="Xie Q."/>
            <person name="Ylla G."/>
            <person name="Poulsen M."/>
            <person name="Gibbs R.A."/>
            <person name="Schal C."/>
            <person name="Richards S."/>
            <person name="Belles X."/>
            <person name="Korb J."/>
            <person name="Bornberg-Bauer E."/>
        </authorList>
    </citation>
    <scope>NUCLEOTIDE SEQUENCE [LARGE SCALE GENOMIC DNA]</scope>
    <source>
        <tissue evidence="15">Whole body</tissue>
    </source>
</reference>
<comment type="caution">
    <text evidence="15">The sequence shown here is derived from an EMBL/GenBank/DDBJ whole genome shotgun (WGS) entry which is preliminary data.</text>
</comment>
<organism evidence="15 16">
    <name type="scientific">Cryptotermes secundus</name>
    <dbReference type="NCBI Taxonomy" id="105785"/>
    <lineage>
        <taxon>Eukaryota</taxon>
        <taxon>Metazoa</taxon>
        <taxon>Ecdysozoa</taxon>
        <taxon>Arthropoda</taxon>
        <taxon>Hexapoda</taxon>
        <taxon>Insecta</taxon>
        <taxon>Pterygota</taxon>
        <taxon>Neoptera</taxon>
        <taxon>Polyneoptera</taxon>
        <taxon>Dictyoptera</taxon>
        <taxon>Blattodea</taxon>
        <taxon>Blattoidea</taxon>
        <taxon>Termitoidae</taxon>
        <taxon>Kalotermitidae</taxon>
        <taxon>Cryptotermitinae</taxon>
        <taxon>Cryptotermes</taxon>
    </lineage>
</organism>
<dbReference type="AlphaFoldDB" id="A0A2J7R3V0"/>
<keyword evidence="9" id="KW-0333">Golgi apparatus</keyword>
<evidence type="ECO:0000256" key="10">
    <source>
        <dbReference type="ARBA" id="ARBA00023054"/>
    </source>
</evidence>
<dbReference type="OrthoDB" id="2344588at2759"/>
<dbReference type="PANTHER" id="PTHR19308">
    <property type="entry name" value="PHOSPHATIDYLCHOLINE TRANSFER PROTEIN"/>
    <property type="match status" value="1"/>
</dbReference>
<comment type="catalytic activity">
    <reaction evidence="1">
        <text>N-hexadecanoylsphing-4-enine(in) = N-hexadecanoylsphing-4-enine(out)</text>
        <dbReference type="Rhea" id="RHEA:45720"/>
        <dbReference type="ChEBI" id="CHEBI:72959"/>
    </reaction>
</comment>
<accession>A0A2J7R3V0</accession>
<keyword evidence="10" id="KW-0175">Coiled coil</keyword>
<dbReference type="GO" id="GO:0008289">
    <property type="term" value="F:lipid binding"/>
    <property type="evidence" value="ECO:0007669"/>
    <property type="project" value="InterPro"/>
</dbReference>
<keyword evidence="16" id="KW-1185">Reference proteome</keyword>
<comment type="subcellular location">
    <subcellularLocation>
        <location evidence="3">Cytoplasm</location>
    </subcellularLocation>
    <subcellularLocation>
        <location evidence="2">Endoplasmic reticulum</location>
    </subcellularLocation>
    <subcellularLocation>
        <location evidence="4">Golgi apparatus</location>
    </subcellularLocation>
</comment>
<keyword evidence="11" id="KW-0445">Lipid transport</keyword>
<evidence type="ECO:0000256" key="9">
    <source>
        <dbReference type="ARBA" id="ARBA00023034"/>
    </source>
</evidence>
<dbReference type="Proteomes" id="UP000235965">
    <property type="component" value="Unassembled WGS sequence"/>
</dbReference>
<dbReference type="FunFam" id="2.30.29.30:FF:000104">
    <property type="entry name" value="collagen type IV alpha-3-binding protein-like isoform X2"/>
    <property type="match status" value="1"/>
</dbReference>
<evidence type="ECO:0000313" key="15">
    <source>
        <dbReference type="EMBL" id="PNF35506.1"/>
    </source>
</evidence>
<dbReference type="EMBL" id="NEVH01007818">
    <property type="protein sequence ID" value="PNF35506.1"/>
    <property type="molecule type" value="Genomic_DNA"/>
</dbReference>
<sequence>MTLGISREIMDEHGLIFSDEDDDSENGYQVPELQGVLSKWTNYIHGWQSRFIVLKDGTLSYYKSEQDTGFGCRGAISLFKATVKPHDFDECRFDVSVNDCVWYLRAETPEEKQQWVDVLDAYKTESGYGSENNLKRHGSAISLTSNTLSTASTSSFKKGRGLKEKLAEMETFRDILCHQIETLQGYFDTCAEASSLRRNTGLQDELEGMTAVGGKHKDKGLPPCCESGNCLNCIVGSDIAMQHGAHAIDFKGEAMTFKATTAGVLATLQHCLELLGQREDTWRRRLEREVDRRRKVEEMYRTARQEAATHRLAMHGSPDYEEGPHSALNDEEFYDAVETGLDRMDEELELHDRLKTKQQQQQQIVAGPGKALSKACQHRLWPEIDRISMEQLRYARLGVGEGGWQLFAEDGEMKMYKREEEVNGMVVDPLKACHMVRGVTGHEMCHYFFSPDVRMDWETTVEQMTVIETIAEDTLVFLQVHKRIWPASQRDSLFWSHMRQVPDHNDRDGHDIWIVCNHSTENPDFPQSNNGKFVRVTLTVCLVCQTFIDPPKDGAQIVRDNITCKITYCSVVNPGGWAPASVLRAVYKREYPKFLKRFTAYVIDQCKEKPIMF</sequence>
<evidence type="ECO:0000313" key="16">
    <source>
        <dbReference type="Proteomes" id="UP000235965"/>
    </source>
</evidence>
<dbReference type="SUPFAM" id="SSF55961">
    <property type="entry name" value="Bet v1-like"/>
    <property type="match status" value="1"/>
</dbReference>
<dbReference type="InterPro" id="IPR001849">
    <property type="entry name" value="PH_domain"/>
</dbReference>
<dbReference type="Pfam" id="PF01852">
    <property type="entry name" value="START"/>
    <property type="match status" value="1"/>
</dbReference>
<gene>
    <name evidence="15" type="primary">COL4A3BP_2</name>
    <name evidence="15" type="ORF">B7P43_G04127</name>
</gene>
<evidence type="ECO:0000256" key="4">
    <source>
        <dbReference type="ARBA" id="ARBA00004555"/>
    </source>
</evidence>
<dbReference type="FunFam" id="3.30.530.20:FF:000003">
    <property type="entry name" value="Collagen type IV alpha-3-binding protein-like protein"/>
    <property type="match status" value="1"/>
</dbReference>
<dbReference type="SMART" id="SM00233">
    <property type="entry name" value="PH"/>
    <property type="match status" value="1"/>
</dbReference>
<protein>
    <recommendedName>
        <fullName evidence="5">Ceramide transfer protein</fullName>
    </recommendedName>
    <alternativeName>
        <fullName evidence="12">Collagen type IV alpha-3-binding protein</fullName>
    </alternativeName>
</protein>
<dbReference type="Gene3D" id="2.30.29.30">
    <property type="entry name" value="Pleckstrin-homology domain (PH domain)/Phosphotyrosine-binding domain (PTB)"/>
    <property type="match status" value="1"/>
</dbReference>
<dbReference type="InterPro" id="IPR011993">
    <property type="entry name" value="PH-like_dom_sf"/>
</dbReference>
<evidence type="ECO:0000259" key="13">
    <source>
        <dbReference type="PROSITE" id="PS50003"/>
    </source>
</evidence>
<dbReference type="PANTHER" id="PTHR19308:SF53">
    <property type="entry name" value="CERAMIDE TRANSFER PROTEIN"/>
    <property type="match status" value="1"/>
</dbReference>
<feature type="domain" description="PH" evidence="13">
    <location>
        <begin position="30"/>
        <end position="124"/>
    </location>
</feature>
<dbReference type="InterPro" id="IPR002913">
    <property type="entry name" value="START_lipid-bd_dom"/>
</dbReference>
<dbReference type="CDD" id="cd13283">
    <property type="entry name" value="PH_GPBP"/>
    <property type="match status" value="1"/>
</dbReference>
<dbReference type="SMART" id="SM00234">
    <property type="entry name" value="START"/>
    <property type="match status" value="1"/>
</dbReference>
<evidence type="ECO:0000256" key="1">
    <source>
        <dbReference type="ARBA" id="ARBA00000074"/>
    </source>
</evidence>
<dbReference type="PROSITE" id="PS50848">
    <property type="entry name" value="START"/>
    <property type="match status" value="1"/>
</dbReference>
<dbReference type="GO" id="GO:0005581">
    <property type="term" value="C:collagen trimer"/>
    <property type="evidence" value="ECO:0007669"/>
    <property type="project" value="UniProtKB-KW"/>
</dbReference>
<keyword evidence="8" id="KW-0256">Endoplasmic reticulum</keyword>
<keyword evidence="15" id="KW-0176">Collagen</keyword>
<keyword evidence="6" id="KW-0813">Transport</keyword>
<dbReference type="InterPro" id="IPR041952">
    <property type="entry name" value="STARD11_START"/>
</dbReference>
<dbReference type="GO" id="GO:0035621">
    <property type="term" value="P:ER to Golgi ceramide transport"/>
    <property type="evidence" value="ECO:0007669"/>
    <property type="project" value="TreeGrafter"/>
</dbReference>
<feature type="domain" description="START" evidence="14">
    <location>
        <begin position="401"/>
        <end position="598"/>
    </location>
</feature>
<dbReference type="SUPFAM" id="SSF50729">
    <property type="entry name" value="PH domain-like"/>
    <property type="match status" value="1"/>
</dbReference>
<name>A0A2J7R3V0_9NEOP</name>
<dbReference type="GO" id="GO:0005783">
    <property type="term" value="C:endoplasmic reticulum"/>
    <property type="evidence" value="ECO:0007669"/>
    <property type="project" value="UniProtKB-SubCell"/>
</dbReference>
<dbReference type="Gene3D" id="3.30.530.20">
    <property type="match status" value="1"/>
</dbReference>
<evidence type="ECO:0000256" key="5">
    <source>
        <dbReference type="ARBA" id="ARBA00021440"/>
    </source>
</evidence>
<dbReference type="InterPro" id="IPR023393">
    <property type="entry name" value="START-like_dom_sf"/>
</dbReference>
<evidence type="ECO:0000256" key="2">
    <source>
        <dbReference type="ARBA" id="ARBA00004240"/>
    </source>
</evidence>
<evidence type="ECO:0000256" key="7">
    <source>
        <dbReference type="ARBA" id="ARBA00022490"/>
    </source>
</evidence>
<dbReference type="PROSITE" id="PS50003">
    <property type="entry name" value="PH_DOMAIN"/>
    <property type="match status" value="1"/>
</dbReference>
<keyword evidence="7" id="KW-0963">Cytoplasm</keyword>
<evidence type="ECO:0000256" key="6">
    <source>
        <dbReference type="ARBA" id="ARBA00022448"/>
    </source>
</evidence>